<evidence type="ECO:0000256" key="3">
    <source>
        <dbReference type="SAM" id="Phobius"/>
    </source>
</evidence>
<name>A0AAD5XP93_9FUNG</name>
<dbReference type="PANTHER" id="PTHR10340">
    <property type="entry name" value="SPHINGOMYELIN PHOSPHODIESTERASE"/>
    <property type="match status" value="1"/>
</dbReference>
<gene>
    <name evidence="6" type="primary">SMPDL3B</name>
    <name evidence="6" type="ORF">HDU87_006190</name>
</gene>
<keyword evidence="3" id="KW-1133">Transmembrane helix</keyword>
<accession>A0AAD5XP93</accession>
<organism evidence="6 7">
    <name type="scientific">Geranomyces variabilis</name>
    <dbReference type="NCBI Taxonomy" id="109894"/>
    <lineage>
        <taxon>Eukaryota</taxon>
        <taxon>Fungi</taxon>
        <taxon>Fungi incertae sedis</taxon>
        <taxon>Chytridiomycota</taxon>
        <taxon>Chytridiomycota incertae sedis</taxon>
        <taxon>Chytridiomycetes</taxon>
        <taxon>Spizellomycetales</taxon>
        <taxon>Powellomycetaceae</taxon>
        <taxon>Geranomyces</taxon>
    </lineage>
</organism>
<dbReference type="SUPFAM" id="SSF56300">
    <property type="entry name" value="Metallo-dependent phosphatases"/>
    <property type="match status" value="1"/>
</dbReference>
<dbReference type="Pfam" id="PF00149">
    <property type="entry name" value="Metallophos"/>
    <property type="match status" value="1"/>
</dbReference>
<keyword evidence="2" id="KW-0325">Glycoprotein</keyword>
<protein>
    <submittedName>
        <fullName evidence="6">Acid sphingomyelinase-like phosphodiesterase 3b</fullName>
    </submittedName>
</protein>
<comment type="caution">
    <text evidence="6">The sequence shown here is derived from an EMBL/GenBank/DDBJ whole genome shotgun (WGS) entry which is preliminary data.</text>
</comment>
<dbReference type="GO" id="GO:0000324">
    <property type="term" value="C:fungal-type vacuole"/>
    <property type="evidence" value="ECO:0007669"/>
    <property type="project" value="TreeGrafter"/>
</dbReference>
<keyword evidence="4" id="KW-0732">Signal</keyword>
<feature type="signal peptide" evidence="4">
    <location>
        <begin position="1"/>
        <end position="26"/>
    </location>
</feature>
<dbReference type="GO" id="GO:0006798">
    <property type="term" value="P:polyphosphate catabolic process"/>
    <property type="evidence" value="ECO:0007669"/>
    <property type="project" value="TreeGrafter"/>
</dbReference>
<evidence type="ECO:0000256" key="2">
    <source>
        <dbReference type="ARBA" id="ARBA00023180"/>
    </source>
</evidence>
<dbReference type="Proteomes" id="UP001212152">
    <property type="component" value="Unassembled WGS sequence"/>
</dbReference>
<keyword evidence="3" id="KW-0472">Membrane</keyword>
<dbReference type="PANTHER" id="PTHR10340:SF55">
    <property type="entry name" value="ENDOPOLYPHOSPHATASE"/>
    <property type="match status" value="1"/>
</dbReference>
<dbReference type="InterPro" id="IPR029052">
    <property type="entry name" value="Metallo-depent_PP-like"/>
</dbReference>
<dbReference type="GO" id="GO:0004309">
    <property type="term" value="F:exopolyphosphatase activity"/>
    <property type="evidence" value="ECO:0007669"/>
    <property type="project" value="TreeGrafter"/>
</dbReference>
<feature type="chain" id="PRO_5042165049" evidence="4">
    <location>
        <begin position="27"/>
        <end position="575"/>
    </location>
</feature>
<keyword evidence="1" id="KW-0378">Hydrolase</keyword>
<feature type="domain" description="Calcineurin-like phosphoesterase" evidence="5">
    <location>
        <begin position="39"/>
        <end position="307"/>
    </location>
</feature>
<evidence type="ECO:0000313" key="7">
    <source>
        <dbReference type="Proteomes" id="UP001212152"/>
    </source>
</evidence>
<keyword evidence="7" id="KW-1185">Reference proteome</keyword>
<evidence type="ECO:0000259" key="5">
    <source>
        <dbReference type="Pfam" id="PF00149"/>
    </source>
</evidence>
<reference evidence="6" key="1">
    <citation type="submission" date="2020-05" db="EMBL/GenBank/DDBJ databases">
        <title>Phylogenomic resolution of chytrid fungi.</title>
        <authorList>
            <person name="Stajich J.E."/>
            <person name="Amses K."/>
            <person name="Simmons R."/>
            <person name="Seto K."/>
            <person name="Myers J."/>
            <person name="Bonds A."/>
            <person name="Quandt C.A."/>
            <person name="Barry K."/>
            <person name="Liu P."/>
            <person name="Grigoriev I."/>
            <person name="Longcore J.E."/>
            <person name="James T.Y."/>
        </authorList>
    </citation>
    <scope>NUCLEOTIDE SEQUENCE</scope>
    <source>
        <strain evidence="6">JEL0379</strain>
    </source>
</reference>
<evidence type="ECO:0000313" key="6">
    <source>
        <dbReference type="EMBL" id="KAJ3175527.1"/>
    </source>
</evidence>
<dbReference type="GO" id="GO:0008081">
    <property type="term" value="F:phosphoric diester hydrolase activity"/>
    <property type="evidence" value="ECO:0007669"/>
    <property type="project" value="TreeGrafter"/>
</dbReference>
<proteinExistence type="predicted"/>
<dbReference type="InterPro" id="IPR004843">
    <property type="entry name" value="Calcineurin-like_PHP"/>
</dbReference>
<keyword evidence="3" id="KW-0812">Transmembrane</keyword>
<evidence type="ECO:0000256" key="4">
    <source>
        <dbReference type="SAM" id="SignalP"/>
    </source>
</evidence>
<feature type="transmembrane region" description="Helical" evidence="3">
    <location>
        <begin position="504"/>
        <end position="528"/>
    </location>
</feature>
<dbReference type="GO" id="GO:0005615">
    <property type="term" value="C:extracellular space"/>
    <property type="evidence" value="ECO:0007669"/>
    <property type="project" value="TreeGrafter"/>
</dbReference>
<dbReference type="Gene3D" id="3.60.21.10">
    <property type="match status" value="1"/>
</dbReference>
<dbReference type="AlphaFoldDB" id="A0AAD5XP93"/>
<evidence type="ECO:0000256" key="1">
    <source>
        <dbReference type="ARBA" id="ARBA00022801"/>
    </source>
</evidence>
<dbReference type="GO" id="GO:0000298">
    <property type="term" value="F:endopolyphosphatase activity"/>
    <property type="evidence" value="ECO:0007669"/>
    <property type="project" value="TreeGrafter"/>
</dbReference>
<sequence length="575" mass="63732">MMLPPASSLAAAAALQLCCYLAVVRASPAPSHHSVAQKRFLHITDVHYDPFYVANSDVSTQCHRRGEDAGSGAKAERAFHFGTRGSICDSPMAMIQDVFASIQRDVIGTQQPPDVVFWTGDSSRHDRDTQFPKEEDEVYAENSEVVYWIEKTFDLARTAVIPAVGNWDVFPHNFLSDHATAAFSKLYLTWKPVLEIGLDESEVNRTRGTFLAGGWFDRNIGMVNNKVALRAFSMNTMTWFAENLGTEDCSSYAPGETPQGSTTLGDAQLVWLWTELQVARANNQKAILIGHVPPTDGNDQALYRPQCLAWFTQMSGEFSDVILSQYYGHVNKDIVSLLLRSRKAKSGSDAQYIIKAVTPTSLSQIDLNAYSIVGNFKTSGSIVPVHNPTLKAGLLALDERSTKITQESQWYIDLNHANERYAASPSTTTLKFREACRTDKEYLMSALDPAGYTEWIKRMQADSVSALASKKKKDHPLRTYQLCIDSNIKAPRADTDSHLSLSPAVVRGVLIVAGLLFIGSLGGFYIYVKQLENQGDVLERQRLLFGGVEPDHLRRAQRVAGRVRETGLDAQNITI</sequence>
<dbReference type="EMBL" id="JADGJQ010000051">
    <property type="protein sequence ID" value="KAJ3175527.1"/>
    <property type="molecule type" value="Genomic_DNA"/>
</dbReference>